<protein>
    <recommendedName>
        <fullName evidence="4">DUF4336 domain-containing protein</fullName>
    </recommendedName>
</protein>
<comment type="caution">
    <text evidence="2">The sequence shown here is derived from an EMBL/GenBank/DDBJ whole genome shotgun (WGS) entry which is preliminary data.</text>
</comment>
<proteinExistence type="predicted"/>
<reference evidence="2 3" key="1">
    <citation type="submission" date="2018-03" db="EMBL/GenBank/DDBJ databases">
        <title>The draft genome of Sphingosinicella sp. GL-C-18.</title>
        <authorList>
            <person name="Liu L."/>
            <person name="Li L."/>
            <person name="Liang L."/>
            <person name="Zhang X."/>
            <person name="Wang T."/>
        </authorList>
    </citation>
    <scope>NUCLEOTIDE SEQUENCE [LARGE SCALE GENOMIC DNA]</scope>
    <source>
        <strain evidence="2 3">GL-C-18</strain>
    </source>
</reference>
<gene>
    <name evidence="2" type="ORF">C7I55_11370</name>
</gene>
<feature type="compositionally biased region" description="Basic and acidic residues" evidence="1">
    <location>
        <begin position="13"/>
        <end position="23"/>
    </location>
</feature>
<dbReference type="PANTHER" id="PTHR33835:SF1">
    <property type="entry name" value="METALLO-BETA-LACTAMASE DOMAIN-CONTAINING PROTEIN"/>
    <property type="match status" value="1"/>
</dbReference>
<evidence type="ECO:0000313" key="2">
    <source>
        <dbReference type="EMBL" id="PSJ40871.1"/>
    </source>
</evidence>
<sequence length="303" mass="32785">MHQMSLDTGKAADAGDDRGRPGTDRPGAPGATPILIGAGLGLAAGILLGLRAADGVGGGAGKAEEATYPPLDVPKPLAADLWIVDSGPMHIAGLTLPIRMTIVRLQGGDLLIHSPTRFTPDLGRQIDALGTVRHLIAPNIAHWTFLSEWQQAYPATTTWGAPGLRDRRQVRVSAVTIDRELGDEAPPAWRDEIDQGIVSGAGGFRETYFFHKASRTLILVDLIESVEPARLPPLTRFAMRLSGATRDSTAFHVRSLLLLDRQQARQAVTRMLALQPARVLFAHGRWFADRGAERLNRAFAWLL</sequence>
<dbReference type="PANTHER" id="PTHR33835">
    <property type="entry name" value="YALI0C07656P"/>
    <property type="match status" value="1"/>
</dbReference>
<dbReference type="AlphaFoldDB" id="A0A2P7QSD3"/>
<keyword evidence="3" id="KW-1185">Reference proteome</keyword>
<evidence type="ECO:0008006" key="4">
    <source>
        <dbReference type="Google" id="ProtNLM"/>
    </source>
</evidence>
<evidence type="ECO:0000256" key="1">
    <source>
        <dbReference type="SAM" id="MobiDB-lite"/>
    </source>
</evidence>
<feature type="region of interest" description="Disordered" evidence="1">
    <location>
        <begin position="1"/>
        <end position="30"/>
    </location>
</feature>
<accession>A0A2P7QSD3</accession>
<organism evidence="2 3">
    <name type="scientific">Allosphingosinicella deserti</name>
    <dbReference type="NCBI Taxonomy" id="2116704"/>
    <lineage>
        <taxon>Bacteria</taxon>
        <taxon>Pseudomonadati</taxon>
        <taxon>Pseudomonadota</taxon>
        <taxon>Alphaproteobacteria</taxon>
        <taxon>Sphingomonadales</taxon>
        <taxon>Sphingomonadaceae</taxon>
        <taxon>Allosphingosinicella</taxon>
    </lineage>
</organism>
<dbReference type="InterPro" id="IPR025638">
    <property type="entry name" value="DUF4336"/>
</dbReference>
<dbReference type="EMBL" id="PXYI01000003">
    <property type="protein sequence ID" value="PSJ40871.1"/>
    <property type="molecule type" value="Genomic_DNA"/>
</dbReference>
<dbReference type="SUPFAM" id="SSF56281">
    <property type="entry name" value="Metallo-hydrolase/oxidoreductase"/>
    <property type="match status" value="1"/>
</dbReference>
<dbReference type="InterPro" id="IPR036866">
    <property type="entry name" value="RibonucZ/Hydroxyglut_hydro"/>
</dbReference>
<name>A0A2P7QSD3_9SPHN</name>
<dbReference type="Pfam" id="PF14234">
    <property type="entry name" value="DUF4336"/>
    <property type="match status" value="1"/>
</dbReference>
<evidence type="ECO:0000313" key="3">
    <source>
        <dbReference type="Proteomes" id="UP000241167"/>
    </source>
</evidence>
<dbReference type="Proteomes" id="UP000241167">
    <property type="component" value="Unassembled WGS sequence"/>
</dbReference>